<sequence>MDAPTYIIICLENFENGKLCKLLHSCGHLIQVGFNTKDQDEFTQDVRDNVKDLGASQVNVYPLQKKSALYFEFVGAPRPTFKKAMADSSGADSPSAQRPPRYLI</sequence>
<evidence type="ECO:0000256" key="1">
    <source>
        <dbReference type="SAM" id="MobiDB-lite"/>
    </source>
</evidence>
<protein>
    <submittedName>
        <fullName evidence="2">Uncharacterized protein</fullName>
    </submittedName>
</protein>
<keyword evidence="3" id="KW-1185">Reference proteome</keyword>
<proteinExistence type="predicted"/>
<evidence type="ECO:0000313" key="3">
    <source>
        <dbReference type="Proteomes" id="UP000636800"/>
    </source>
</evidence>
<gene>
    <name evidence="2" type="ORF">HPP92_004676</name>
</gene>
<accession>A0A835RIV0</accession>
<name>A0A835RIV0_VANPL</name>
<comment type="caution">
    <text evidence="2">The sequence shown here is derived from an EMBL/GenBank/DDBJ whole genome shotgun (WGS) entry which is preliminary data.</text>
</comment>
<dbReference type="AlphaFoldDB" id="A0A835RIV0"/>
<evidence type="ECO:0000313" key="2">
    <source>
        <dbReference type="EMBL" id="KAG0491278.1"/>
    </source>
</evidence>
<organism evidence="2 3">
    <name type="scientific">Vanilla planifolia</name>
    <name type="common">Vanilla</name>
    <dbReference type="NCBI Taxonomy" id="51239"/>
    <lineage>
        <taxon>Eukaryota</taxon>
        <taxon>Viridiplantae</taxon>
        <taxon>Streptophyta</taxon>
        <taxon>Embryophyta</taxon>
        <taxon>Tracheophyta</taxon>
        <taxon>Spermatophyta</taxon>
        <taxon>Magnoliopsida</taxon>
        <taxon>Liliopsida</taxon>
        <taxon>Asparagales</taxon>
        <taxon>Orchidaceae</taxon>
        <taxon>Vanilloideae</taxon>
        <taxon>Vanilleae</taxon>
        <taxon>Vanilla</taxon>
    </lineage>
</organism>
<dbReference type="Proteomes" id="UP000636800">
    <property type="component" value="Chromosome 2"/>
</dbReference>
<dbReference type="EMBL" id="JADCNL010000002">
    <property type="protein sequence ID" value="KAG0491278.1"/>
    <property type="molecule type" value="Genomic_DNA"/>
</dbReference>
<reference evidence="2 3" key="1">
    <citation type="journal article" date="2020" name="Nat. Food">
        <title>A phased Vanilla planifolia genome enables genetic improvement of flavour and production.</title>
        <authorList>
            <person name="Hasing T."/>
            <person name="Tang H."/>
            <person name="Brym M."/>
            <person name="Khazi F."/>
            <person name="Huang T."/>
            <person name="Chambers A.H."/>
        </authorList>
    </citation>
    <scope>NUCLEOTIDE SEQUENCE [LARGE SCALE GENOMIC DNA]</scope>
    <source>
        <tissue evidence="2">Leaf</tissue>
    </source>
</reference>
<feature type="region of interest" description="Disordered" evidence="1">
    <location>
        <begin position="84"/>
        <end position="104"/>
    </location>
</feature>